<dbReference type="KEGG" id="scor:J3U87_16195"/>
<evidence type="ECO:0000313" key="1">
    <source>
        <dbReference type="EMBL" id="QTD53987.1"/>
    </source>
</evidence>
<organism evidence="1 2">
    <name type="scientific">Sulfidibacter corallicola</name>
    <dbReference type="NCBI Taxonomy" id="2818388"/>
    <lineage>
        <taxon>Bacteria</taxon>
        <taxon>Pseudomonadati</taxon>
        <taxon>Acidobacteriota</taxon>
        <taxon>Holophagae</taxon>
        <taxon>Acanthopleuribacterales</taxon>
        <taxon>Acanthopleuribacteraceae</taxon>
        <taxon>Sulfidibacter</taxon>
    </lineage>
</organism>
<protein>
    <submittedName>
        <fullName evidence="1">Uncharacterized protein</fullName>
    </submittedName>
</protein>
<name>A0A8A4TXC8_SULCO</name>
<dbReference type="Proteomes" id="UP000663929">
    <property type="component" value="Chromosome"/>
</dbReference>
<keyword evidence="2" id="KW-1185">Reference proteome</keyword>
<reference evidence="1" key="1">
    <citation type="submission" date="2021-03" db="EMBL/GenBank/DDBJ databases">
        <title>Acanthopleuribacteraceae sp. M133.</title>
        <authorList>
            <person name="Wang G."/>
        </authorList>
    </citation>
    <scope>NUCLEOTIDE SEQUENCE</scope>
    <source>
        <strain evidence="1">M133</strain>
    </source>
</reference>
<accession>A0A8A4TXC8</accession>
<evidence type="ECO:0000313" key="2">
    <source>
        <dbReference type="Proteomes" id="UP000663929"/>
    </source>
</evidence>
<sequence length="256" mass="29121">MTSSRFRLALSGPCILLLWLVSSSFTLGASEPLCRKTLRDACKNGEITTLKVCDFLLEDVDETEESLSRFLVHVVSLSQVVRDQLVCARLMGTKTFRKIGMAGLFVENGIVLHRSFCENSRDQFCLDLDWSLGVNKRQERLIREIVKRAETLDQLGGGTSIHERMVKEEHEFFFDLTGRVVDIQYDIDPIADATRLEGVTVVMTHVTIDAVYDQEGRQLKLEQLKRELQTKVDDAYDLWLMLGFGDDSKDSSAKRH</sequence>
<proteinExistence type="predicted"/>
<dbReference type="AlphaFoldDB" id="A0A8A4TXC8"/>
<gene>
    <name evidence="1" type="ORF">J3U87_16195</name>
</gene>
<dbReference type="EMBL" id="CP071793">
    <property type="protein sequence ID" value="QTD53987.1"/>
    <property type="molecule type" value="Genomic_DNA"/>
</dbReference>
<dbReference type="RefSeq" id="WP_237384087.1">
    <property type="nucleotide sequence ID" value="NZ_CP071793.1"/>
</dbReference>